<protein>
    <submittedName>
        <fullName evidence="1">14218_t:CDS:1</fullName>
    </submittedName>
</protein>
<dbReference type="Proteomes" id="UP000789366">
    <property type="component" value="Unassembled WGS sequence"/>
</dbReference>
<gene>
    <name evidence="1" type="ORF">SPELUC_LOCUS1654</name>
</gene>
<dbReference type="EMBL" id="CAJVPW010000934">
    <property type="protein sequence ID" value="CAG8470124.1"/>
    <property type="molecule type" value="Genomic_DNA"/>
</dbReference>
<keyword evidence="2" id="KW-1185">Reference proteome</keyword>
<proteinExistence type="predicted"/>
<evidence type="ECO:0000313" key="2">
    <source>
        <dbReference type="Proteomes" id="UP000789366"/>
    </source>
</evidence>
<name>A0ACA9KFE2_9GLOM</name>
<comment type="caution">
    <text evidence="1">The sequence shown here is derived from an EMBL/GenBank/DDBJ whole genome shotgun (WGS) entry which is preliminary data.</text>
</comment>
<evidence type="ECO:0000313" key="1">
    <source>
        <dbReference type="EMBL" id="CAG8470124.1"/>
    </source>
</evidence>
<sequence length="1216" mass="138478">MQMEYEITGKNDEFGDDTCAKESSHFEQASDFFSRLKILLEDAHHIETNNEDDIEQEINLTNLIDLINPYQEQPFLLDPHLENMVKPVIELLRTYIKTINVQGSVFSKDAQNKPEFIQMPKKIKRLFILLYYLMKIRGYKTIVSDLEPTFYFIVTQDPKDYTGWETRYVLLIWLSLICMVPFDLKTVDSLAAAEENKFPLVDHMIELSKFYLKATGKERDGAAVFLSRLLTRRDIAELYLANYIKWAQDEVKNDKDVFTITGILTSLCAIYKLGQRQTLLPTLESVLPCLNLLEGNQSFVNNTLIRKLLVKLAQRIGLCYLKPKVASWRYHRGSRSLKDNLNALSKSTTIDPSNVHQSLEDEKDEDEEVPEQLEGIIEILLNGLRSKDTVVRWSAAKGIGRIAQRLPQELADDVIGSLFELFSENTYKNNDILEFSAVSDHTWHGVCLAIAELARRGLLLPERLSEVIPWVTKALKFDQKRGSHSIGAHVRDAACYVCWSFARAYAPKIIAPYVVELANNLVVVSVFDREVNVRRASSAAFQENVGRQGIFPHGIEIITTADYFTVGNRVNAFLDISVKIAKFVEYRYNLIDHLSKQTISNWDKSMRVLGAKALHNLVSLDLDYFINNVLPFLIPQALSLDVHTRHGALLAIGEICLAWSNLQNDDKSWIERHKDLIKDIANIVGSLPEHAFTDFGSEVTVQAAVSHIASLAKARWPVTDEVLNKWKSIVYDLLSRKDEIGQEIAVHAVEALVAQHGIDELEFDIYPSNKIDYLLCFTLALGVIEYYKIPECLDRAIDSLILSSEIQETKVWNDPETRRNAIISLAKISKKFGDSFKTVVSKPIFDKTINAYFIGLEDYSTDQRGDVGSWVREACMNGFSEICPLIARLDLNDPGCEPWLSNELSIRIFSKLLKQSVERIDKIRSCAGRVLLEFLYMKILSGNEEVYLFNLPAREILQNILPKDEEIHWTSPLELYPRMVKLLALKEYRLDLLVGLVIAAGGINESLVRYSSSALLDYANELPVTSPENSSLSLPEFANELLNIFRHNEKQDRITIPLLEVLDLLFESGTLQKINSDFFRHISLLHCSFADLFECVKKEISGTREIRKITACMRILCGMTSLIGTVRNRSLYQLLSLLVHPFPKVRRSTADQLYLTLTGSVEDESEEMSKIEDILVNTDWDNPVPQLKELRNQLYPLLGLKQPNFKKPDTNITSTS</sequence>
<reference evidence="1" key="1">
    <citation type="submission" date="2021-06" db="EMBL/GenBank/DDBJ databases">
        <authorList>
            <person name="Kallberg Y."/>
            <person name="Tangrot J."/>
            <person name="Rosling A."/>
        </authorList>
    </citation>
    <scope>NUCLEOTIDE SEQUENCE</scope>
    <source>
        <strain evidence="1">28 12/20/2015</strain>
    </source>
</reference>
<accession>A0ACA9KFE2</accession>
<organism evidence="1 2">
    <name type="scientific">Cetraspora pellucida</name>
    <dbReference type="NCBI Taxonomy" id="1433469"/>
    <lineage>
        <taxon>Eukaryota</taxon>
        <taxon>Fungi</taxon>
        <taxon>Fungi incertae sedis</taxon>
        <taxon>Mucoromycota</taxon>
        <taxon>Glomeromycotina</taxon>
        <taxon>Glomeromycetes</taxon>
        <taxon>Diversisporales</taxon>
        <taxon>Gigasporaceae</taxon>
        <taxon>Cetraspora</taxon>
    </lineage>
</organism>